<feature type="region of interest" description="Disordered" evidence="1">
    <location>
        <begin position="55"/>
        <end position="107"/>
    </location>
</feature>
<feature type="chain" id="PRO_5016345347" evidence="2">
    <location>
        <begin position="19"/>
        <end position="166"/>
    </location>
</feature>
<keyword evidence="4" id="KW-1185">Reference proteome</keyword>
<feature type="compositionally biased region" description="Basic and acidic residues" evidence="1">
    <location>
        <begin position="70"/>
        <end position="95"/>
    </location>
</feature>
<dbReference type="AlphaFoldDB" id="A0A2Z6MT18"/>
<protein>
    <submittedName>
        <fullName evidence="3">Uncharacterized protein</fullName>
    </submittedName>
</protein>
<reference evidence="4" key="1">
    <citation type="journal article" date="2017" name="Front. Plant Sci.">
        <title>Climate Clever Clovers: New Paradigm to Reduce the Environmental Footprint of Ruminants by Breeding Low Methanogenic Forages Utilizing Haplotype Variation.</title>
        <authorList>
            <person name="Kaur P."/>
            <person name="Appels R."/>
            <person name="Bayer P.E."/>
            <person name="Keeble-Gagnere G."/>
            <person name="Wang J."/>
            <person name="Hirakawa H."/>
            <person name="Shirasawa K."/>
            <person name="Vercoe P."/>
            <person name="Stefanova K."/>
            <person name="Durmic Z."/>
            <person name="Nichols P."/>
            <person name="Revell C."/>
            <person name="Isobe S.N."/>
            <person name="Edwards D."/>
            <person name="Erskine W."/>
        </authorList>
    </citation>
    <scope>NUCLEOTIDE SEQUENCE [LARGE SCALE GENOMIC DNA]</scope>
    <source>
        <strain evidence="4">cv. Daliak</strain>
    </source>
</reference>
<evidence type="ECO:0000313" key="3">
    <source>
        <dbReference type="EMBL" id="GAU22079.1"/>
    </source>
</evidence>
<organism evidence="3 4">
    <name type="scientific">Trifolium subterraneum</name>
    <name type="common">Subterranean clover</name>
    <dbReference type="NCBI Taxonomy" id="3900"/>
    <lineage>
        <taxon>Eukaryota</taxon>
        <taxon>Viridiplantae</taxon>
        <taxon>Streptophyta</taxon>
        <taxon>Embryophyta</taxon>
        <taxon>Tracheophyta</taxon>
        <taxon>Spermatophyta</taxon>
        <taxon>Magnoliopsida</taxon>
        <taxon>eudicotyledons</taxon>
        <taxon>Gunneridae</taxon>
        <taxon>Pentapetalae</taxon>
        <taxon>rosids</taxon>
        <taxon>fabids</taxon>
        <taxon>Fabales</taxon>
        <taxon>Fabaceae</taxon>
        <taxon>Papilionoideae</taxon>
        <taxon>50 kb inversion clade</taxon>
        <taxon>NPAAA clade</taxon>
        <taxon>Hologalegina</taxon>
        <taxon>IRL clade</taxon>
        <taxon>Trifolieae</taxon>
        <taxon>Trifolium</taxon>
    </lineage>
</organism>
<dbReference type="Proteomes" id="UP000242715">
    <property type="component" value="Unassembled WGS sequence"/>
</dbReference>
<proteinExistence type="predicted"/>
<keyword evidence="2" id="KW-0732">Signal</keyword>
<gene>
    <name evidence="3" type="ORF">TSUD_309830</name>
</gene>
<accession>A0A2Z6MT18</accession>
<name>A0A2Z6MT18_TRISU</name>
<evidence type="ECO:0000256" key="1">
    <source>
        <dbReference type="SAM" id="MobiDB-lite"/>
    </source>
</evidence>
<dbReference type="EMBL" id="DF973241">
    <property type="protein sequence ID" value="GAU22079.1"/>
    <property type="molecule type" value="Genomic_DNA"/>
</dbReference>
<evidence type="ECO:0000256" key="2">
    <source>
        <dbReference type="SAM" id="SignalP"/>
    </source>
</evidence>
<feature type="compositionally biased region" description="Basic and acidic residues" evidence="1">
    <location>
        <begin position="55"/>
        <end position="64"/>
    </location>
</feature>
<sequence>MKFLKPLWLSSFVASSIAKQLDVTKLLHALNEVYFGHVRIRAKVARFDKVDEQAQRRFEGEGGRAGESVEGGREVGRLGEGEKIVSSRIRGEGDGQSKVPEQREEEVGEGVRLGEVVVSLGMAIGRKGKGGNEDELHLEEEVRHGNHNTAVEVGGTTMCGRVFRSY</sequence>
<feature type="signal peptide" evidence="2">
    <location>
        <begin position="1"/>
        <end position="18"/>
    </location>
</feature>
<evidence type="ECO:0000313" key="4">
    <source>
        <dbReference type="Proteomes" id="UP000242715"/>
    </source>
</evidence>